<organism evidence="1 2">
    <name type="scientific">Fasciola hepatica</name>
    <name type="common">Liver fluke</name>
    <dbReference type="NCBI Taxonomy" id="6192"/>
    <lineage>
        <taxon>Eukaryota</taxon>
        <taxon>Metazoa</taxon>
        <taxon>Spiralia</taxon>
        <taxon>Lophotrochozoa</taxon>
        <taxon>Platyhelminthes</taxon>
        <taxon>Trematoda</taxon>
        <taxon>Digenea</taxon>
        <taxon>Plagiorchiida</taxon>
        <taxon>Echinostomata</taxon>
        <taxon>Echinostomatoidea</taxon>
        <taxon>Fasciolidae</taxon>
        <taxon>Fasciola</taxon>
    </lineage>
</organism>
<dbReference type="EMBL" id="CANUEZ050000447">
    <property type="protein sequence ID" value="CAM0512868.1"/>
    <property type="molecule type" value="Genomic_DNA"/>
</dbReference>
<name>A0ABC9HIW2_FASHE</name>
<accession>A0ABC9HIW2</accession>
<gene>
    <name evidence="1" type="ORF">FHB240107_LOCUS6616</name>
</gene>
<keyword evidence="2" id="KW-1185">Reference proteome</keyword>
<comment type="caution">
    <text evidence="1">The sequence shown here is derived from an EMBL/GenBank/DDBJ whole genome shotgun (WGS) entry which is preliminary data.</text>
</comment>
<evidence type="ECO:0000313" key="2">
    <source>
        <dbReference type="Proteomes" id="UP001189180"/>
    </source>
</evidence>
<feature type="non-terminal residue" evidence="1">
    <location>
        <position position="66"/>
    </location>
</feature>
<proteinExistence type="predicted"/>
<reference evidence="1 2" key="1">
    <citation type="submission" date="2024-08" db="EMBL/GenBank/DDBJ databases">
        <authorList>
            <person name="Paterson S."/>
        </authorList>
    </citation>
    <scope>NUCLEOTIDE SEQUENCE [LARGE SCALE GENOMIC DNA]</scope>
</reference>
<dbReference type="AlphaFoldDB" id="A0ABC9HIW2"/>
<sequence>MTSVSKRMRPSLLSDCKRTVYTNLAKIITSFHYAMSLFQRWKPCKFSLISLVLLDGLDAVIMTNNS</sequence>
<evidence type="ECO:0000313" key="1">
    <source>
        <dbReference type="EMBL" id="CAM0512868.1"/>
    </source>
</evidence>
<dbReference type="Proteomes" id="UP001189180">
    <property type="component" value="Unassembled WGS sequence"/>
</dbReference>
<protein>
    <submittedName>
        <fullName evidence="1">Uncharacterized protein</fullName>
    </submittedName>
</protein>